<proteinExistence type="predicted"/>
<accession>A0AAU9J9S1</accession>
<comment type="caution">
    <text evidence="1">The sequence shown here is derived from an EMBL/GenBank/DDBJ whole genome shotgun (WGS) entry which is preliminary data.</text>
</comment>
<keyword evidence="2" id="KW-1185">Reference proteome</keyword>
<organism evidence="1 2">
    <name type="scientific">Blepharisma stoltei</name>
    <dbReference type="NCBI Taxonomy" id="1481888"/>
    <lineage>
        <taxon>Eukaryota</taxon>
        <taxon>Sar</taxon>
        <taxon>Alveolata</taxon>
        <taxon>Ciliophora</taxon>
        <taxon>Postciliodesmatophora</taxon>
        <taxon>Heterotrichea</taxon>
        <taxon>Heterotrichida</taxon>
        <taxon>Blepharismidae</taxon>
        <taxon>Blepharisma</taxon>
    </lineage>
</organism>
<evidence type="ECO:0000313" key="2">
    <source>
        <dbReference type="Proteomes" id="UP001162131"/>
    </source>
</evidence>
<dbReference type="Proteomes" id="UP001162131">
    <property type="component" value="Unassembled WGS sequence"/>
</dbReference>
<protein>
    <submittedName>
        <fullName evidence="1">Uncharacterized protein</fullName>
    </submittedName>
</protein>
<gene>
    <name evidence="1" type="ORF">BSTOLATCC_MIC31635</name>
</gene>
<reference evidence="1" key="1">
    <citation type="submission" date="2021-09" db="EMBL/GenBank/DDBJ databases">
        <authorList>
            <consortium name="AG Swart"/>
            <person name="Singh M."/>
            <person name="Singh A."/>
            <person name="Seah K."/>
            <person name="Emmerich C."/>
        </authorList>
    </citation>
    <scope>NUCLEOTIDE SEQUENCE</scope>
    <source>
        <strain evidence="1">ATCC30299</strain>
    </source>
</reference>
<name>A0AAU9J9S1_9CILI</name>
<dbReference type="EMBL" id="CAJZBQ010000032">
    <property type="protein sequence ID" value="CAG9322505.1"/>
    <property type="molecule type" value="Genomic_DNA"/>
</dbReference>
<evidence type="ECO:0000313" key="1">
    <source>
        <dbReference type="EMBL" id="CAG9322505.1"/>
    </source>
</evidence>
<sequence>MINAKAQCKLLHINIIICDSMPWKVYYVLIIEVGYHAKCFIICFYGNYQNLPSWLRFKNYNAHQKLKRMAYIMLDQD</sequence>
<dbReference type="AlphaFoldDB" id="A0AAU9J9S1"/>